<dbReference type="OrthoDB" id="1747771at2759"/>
<comment type="caution">
    <text evidence="9">The sequence shown here is derived from an EMBL/GenBank/DDBJ whole genome shotgun (WGS) entry which is preliminary data.</text>
</comment>
<feature type="transmembrane region" description="Helical" evidence="7">
    <location>
        <begin position="261"/>
        <end position="283"/>
    </location>
</feature>
<evidence type="ECO:0000256" key="2">
    <source>
        <dbReference type="ARBA" id="ARBA00022723"/>
    </source>
</evidence>
<dbReference type="CDD" id="cd12148">
    <property type="entry name" value="fungal_TF_MHR"/>
    <property type="match status" value="1"/>
</dbReference>
<dbReference type="Pfam" id="PF00172">
    <property type="entry name" value="Zn_clus"/>
    <property type="match status" value="1"/>
</dbReference>
<dbReference type="GO" id="GO:0008270">
    <property type="term" value="F:zinc ion binding"/>
    <property type="evidence" value="ECO:0007669"/>
    <property type="project" value="InterPro"/>
</dbReference>
<feature type="region of interest" description="Disordered" evidence="6">
    <location>
        <begin position="57"/>
        <end position="91"/>
    </location>
</feature>
<keyword evidence="3" id="KW-0862">Zinc</keyword>
<dbReference type="EMBL" id="JAEUBG010004464">
    <property type="protein sequence ID" value="KAH3681330.1"/>
    <property type="molecule type" value="Genomic_DNA"/>
</dbReference>
<evidence type="ECO:0000256" key="3">
    <source>
        <dbReference type="ARBA" id="ARBA00022833"/>
    </source>
</evidence>
<accession>A0A9P8Q197</accession>
<dbReference type="InterPro" id="IPR050613">
    <property type="entry name" value="Sec_Metabolite_Reg"/>
</dbReference>
<dbReference type="SUPFAM" id="SSF57701">
    <property type="entry name" value="Zn2/Cys6 DNA-binding domain"/>
    <property type="match status" value="1"/>
</dbReference>
<dbReference type="GO" id="GO:0000981">
    <property type="term" value="F:DNA-binding transcription factor activity, RNA polymerase II-specific"/>
    <property type="evidence" value="ECO:0007669"/>
    <property type="project" value="InterPro"/>
</dbReference>
<evidence type="ECO:0000259" key="8">
    <source>
        <dbReference type="PROSITE" id="PS50048"/>
    </source>
</evidence>
<dbReference type="InterPro" id="IPR007219">
    <property type="entry name" value="XnlR_reg_dom"/>
</dbReference>
<feature type="domain" description="Zn(2)-C6 fungal-type" evidence="8">
    <location>
        <begin position="29"/>
        <end position="58"/>
    </location>
</feature>
<evidence type="ECO:0000256" key="4">
    <source>
        <dbReference type="ARBA" id="ARBA00023242"/>
    </source>
</evidence>
<protein>
    <recommendedName>
        <fullName evidence="8">Zn(2)-C6 fungal-type domain-containing protein</fullName>
    </recommendedName>
</protein>
<evidence type="ECO:0000256" key="5">
    <source>
        <dbReference type="SAM" id="Coils"/>
    </source>
</evidence>
<dbReference type="SMART" id="SM00066">
    <property type="entry name" value="GAL4"/>
    <property type="match status" value="1"/>
</dbReference>
<evidence type="ECO:0000313" key="9">
    <source>
        <dbReference type="EMBL" id="KAH3681330.1"/>
    </source>
</evidence>
<keyword evidence="10" id="KW-1185">Reference proteome</keyword>
<evidence type="ECO:0000256" key="6">
    <source>
        <dbReference type="SAM" id="MobiDB-lite"/>
    </source>
</evidence>
<dbReference type="GO" id="GO:0003677">
    <property type="term" value="F:DNA binding"/>
    <property type="evidence" value="ECO:0007669"/>
    <property type="project" value="InterPro"/>
</dbReference>
<keyword evidence="7" id="KW-1133">Transmembrane helix</keyword>
<organism evidence="9 10">
    <name type="scientific">Wickerhamomyces pijperi</name>
    <name type="common">Yeast</name>
    <name type="synonym">Pichia pijperi</name>
    <dbReference type="NCBI Taxonomy" id="599730"/>
    <lineage>
        <taxon>Eukaryota</taxon>
        <taxon>Fungi</taxon>
        <taxon>Dikarya</taxon>
        <taxon>Ascomycota</taxon>
        <taxon>Saccharomycotina</taxon>
        <taxon>Saccharomycetes</taxon>
        <taxon>Phaffomycetales</taxon>
        <taxon>Wickerhamomycetaceae</taxon>
        <taxon>Wickerhamomyces</taxon>
    </lineage>
</organism>
<dbReference type="GO" id="GO:0006351">
    <property type="term" value="P:DNA-templated transcription"/>
    <property type="evidence" value="ECO:0007669"/>
    <property type="project" value="InterPro"/>
</dbReference>
<dbReference type="CDD" id="cd00067">
    <property type="entry name" value="GAL4"/>
    <property type="match status" value="1"/>
</dbReference>
<keyword evidence="5" id="KW-0175">Coiled coil</keyword>
<reference evidence="9" key="2">
    <citation type="submission" date="2021-01" db="EMBL/GenBank/DDBJ databases">
        <authorList>
            <person name="Schikora-Tamarit M.A."/>
        </authorList>
    </citation>
    <scope>NUCLEOTIDE SEQUENCE</scope>
    <source>
        <strain evidence="9">CBS2887</strain>
    </source>
</reference>
<evidence type="ECO:0000256" key="1">
    <source>
        <dbReference type="ARBA" id="ARBA00004123"/>
    </source>
</evidence>
<dbReference type="AlphaFoldDB" id="A0A9P8Q197"/>
<feature type="compositionally biased region" description="Basic and acidic residues" evidence="6">
    <location>
        <begin position="57"/>
        <end position="66"/>
    </location>
</feature>
<feature type="region of interest" description="Disordered" evidence="6">
    <location>
        <begin position="124"/>
        <end position="149"/>
    </location>
</feature>
<dbReference type="Proteomes" id="UP000774326">
    <property type="component" value="Unassembled WGS sequence"/>
</dbReference>
<feature type="compositionally biased region" description="Polar residues" evidence="6">
    <location>
        <begin position="130"/>
        <end position="141"/>
    </location>
</feature>
<name>A0A9P8Q197_WICPI</name>
<dbReference type="InterPro" id="IPR001138">
    <property type="entry name" value="Zn2Cys6_DnaBD"/>
</dbReference>
<dbReference type="PROSITE" id="PS50048">
    <property type="entry name" value="ZN2_CY6_FUNGAL_2"/>
    <property type="match status" value="1"/>
</dbReference>
<comment type="subcellular location">
    <subcellularLocation>
        <location evidence="1">Nucleus</location>
    </subcellularLocation>
</comment>
<dbReference type="Gene3D" id="4.10.240.10">
    <property type="entry name" value="Zn(2)-C6 fungal-type DNA-binding domain"/>
    <property type="match status" value="1"/>
</dbReference>
<sequence>MKFVNTSNILQGHDHLQNNYPYTKKQIRACLPCNKSRVKCDRGVPCGQCIKKNKTEQCLKSPEKHQSSRSSEPSTGSSINEASSHSTGSIYPDFDPIRITKLEKLPNPSLSQIGHLASSNSLPSFDPLQTLPQQVPSTQAQLHPIPSQHDIDSLMDQNALLLKKLREKEEEIRQLNKEQTEQPKIIDMYQLTRAQIADLVRSILKTRLPPKYVCDFFIQYFFSQSIDDSHVIHRPTFLKQYDLFWESFSDDANMAMELDPVWLALLFAVLTTSLVLTPSFLLVGLPHISQYFPDETVETTRFHLNWFNTCRQLSLAVSDDKQSVDRITHLQLLCVLKVYLTATDQFEILDSSVLPEAVSLCYKMELDSPRKLIAGPIPFTCVELRKRIWWFVCNCDTERALTLGRKPLILSNLSNVPFPVNCIDDELGSTKCLVRPDEEQTDTSYLILRSKMNKILNGIFNINVSEDAVEIFKKINIIDQQLSILIRTVPGFFNVDGISKDKLNKLAAFQAGYLHFDVCIHRFRLYGNYIPLQLRSSIPLKVCQSSLDFMFKKLKYLAMLYDLEAEPMFLLHLEKICSGIALLLVAVLSGYFEDDGLRQSAKTAMIYMQEIQLKKVMFVSSQVLANNLPLLAHLQDKLGILKTRPMLVGKTMTLDELRMFETLGTDVNPTREEIRENLAGIRESSSVTEGGYTRFDSFVLNLGDFESKNYRDRINRYHKSYISFLEREMMV</sequence>
<proteinExistence type="predicted"/>
<evidence type="ECO:0000256" key="7">
    <source>
        <dbReference type="SAM" id="Phobius"/>
    </source>
</evidence>
<evidence type="ECO:0000313" key="10">
    <source>
        <dbReference type="Proteomes" id="UP000774326"/>
    </source>
</evidence>
<keyword evidence="7" id="KW-0472">Membrane</keyword>
<dbReference type="PANTHER" id="PTHR31001">
    <property type="entry name" value="UNCHARACTERIZED TRANSCRIPTIONAL REGULATORY PROTEIN"/>
    <property type="match status" value="1"/>
</dbReference>
<keyword evidence="4" id="KW-0539">Nucleus</keyword>
<feature type="compositionally biased region" description="Polar residues" evidence="6">
    <location>
        <begin position="79"/>
        <end position="89"/>
    </location>
</feature>
<keyword evidence="7" id="KW-0812">Transmembrane</keyword>
<feature type="coiled-coil region" evidence="5">
    <location>
        <begin position="151"/>
        <end position="182"/>
    </location>
</feature>
<feature type="compositionally biased region" description="Low complexity" evidence="6">
    <location>
        <begin position="68"/>
        <end position="78"/>
    </location>
</feature>
<reference evidence="9" key="1">
    <citation type="journal article" date="2021" name="Open Biol.">
        <title>Shared evolutionary footprints suggest mitochondrial oxidative damage underlies multiple complex I losses in fungi.</title>
        <authorList>
            <person name="Schikora-Tamarit M.A."/>
            <person name="Marcet-Houben M."/>
            <person name="Nosek J."/>
            <person name="Gabaldon T."/>
        </authorList>
    </citation>
    <scope>NUCLEOTIDE SEQUENCE</scope>
    <source>
        <strain evidence="9">CBS2887</strain>
    </source>
</reference>
<dbReference type="Pfam" id="PF04082">
    <property type="entry name" value="Fungal_trans"/>
    <property type="match status" value="1"/>
</dbReference>
<gene>
    <name evidence="9" type="ORF">WICPIJ_007683</name>
</gene>
<dbReference type="InterPro" id="IPR036864">
    <property type="entry name" value="Zn2-C6_fun-type_DNA-bd_sf"/>
</dbReference>
<dbReference type="GO" id="GO:0005634">
    <property type="term" value="C:nucleus"/>
    <property type="evidence" value="ECO:0007669"/>
    <property type="project" value="UniProtKB-SubCell"/>
</dbReference>
<keyword evidence="2" id="KW-0479">Metal-binding</keyword>